<accession>A0ACB7X2J8</accession>
<proteinExistence type="predicted"/>
<keyword evidence="2" id="KW-1185">Reference proteome</keyword>
<name>A0ACB7X2J8_9ERIC</name>
<dbReference type="Proteomes" id="UP000828048">
    <property type="component" value="Chromosome 2"/>
</dbReference>
<dbReference type="EMBL" id="CM037152">
    <property type="protein sequence ID" value="KAH7834755.1"/>
    <property type="molecule type" value="Genomic_DNA"/>
</dbReference>
<comment type="caution">
    <text evidence="1">The sequence shown here is derived from an EMBL/GenBank/DDBJ whole genome shotgun (WGS) entry which is preliminary data.</text>
</comment>
<reference evidence="1 2" key="1">
    <citation type="journal article" date="2021" name="Hortic Res">
        <title>High-quality reference genome and annotation aids understanding of berry development for evergreen blueberry (Vaccinium darrowii).</title>
        <authorList>
            <person name="Yu J."/>
            <person name="Hulse-Kemp A.M."/>
            <person name="Babiker E."/>
            <person name="Staton M."/>
        </authorList>
    </citation>
    <scope>NUCLEOTIDE SEQUENCE [LARGE SCALE GENOMIC DNA]</scope>
    <source>
        <strain evidence="2">cv. NJ 8807/NJ 8810</strain>
        <tissue evidence="1">Young leaf</tissue>
    </source>
</reference>
<sequence length="85" mass="9129">MASSKPVLVSLFLILLLIGYCAATRPGITVMLEGGLVEVSDHSRPMNGEGYFHQGFLFSTLPKGVIAPSSPSKWHNEVVDSSPKN</sequence>
<protein>
    <submittedName>
        <fullName evidence="1">Uncharacterized protein</fullName>
    </submittedName>
</protein>
<gene>
    <name evidence="1" type="ORF">Vadar_019355</name>
</gene>
<evidence type="ECO:0000313" key="2">
    <source>
        <dbReference type="Proteomes" id="UP000828048"/>
    </source>
</evidence>
<organism evidence="1 2">
    <name type="scientific">Vaccinium darrowii</name>
    <dbReference type="NCBI Taxonomy" id="229202"/>
    <lineage>
        <taxon>Eukaryota</taxon>
        <taxon>Viridiplantae</taxon>
        <taxon>Streptophyta</taxon>
        <taxon>Embryophyta</taxon>
        <taxon>Tracheophyta</taxon>
        <taxon>Spermatophyta</taxon>
        <taxon>Magnoliopsida</taxon>
        <taxon>eudicotyledons</taxon>
        <taxon>Gunneridae</taxon>
        <taxon>Pentapetalae</taxon>
        <taxon>asterids</taxon>
        <taxon>Ericales</taxon>
        <taxon>Ericaceae</taxon>
        <taxon>Vaccinioideae</taxon>
        <taxon>Vaccinieae</taxon>
        <taxon>Vaccinium</taxon>
    </lineage>
</organism>
<evidence type="ECO:0000313" key="1">
    <source>
        <dbReference type="EMBL" id="KAH7834755.1"/>
    </source>
</evidence>